<feature type="compositionally biased region" description="Low complexity" evidence="1">
    <location>
        <begin position="34"/>
        <end position="46"/>
    </location>
</feature>
<dbReference type="EC" id="1.1.1.157" evidence="2"/>
<feature type="compositionally biased region" description="Basic residues" evidence="1">
    <location>
        <begin position="1"/>
        <end position="23"/>
    </location>
</feature>
<evidence type="ECO:0000256" key="1">
    <source>
        <dbReference type="SAM" id="MobiDB-lite"/>
    </source>
</evidence>
<keyword evidence="2" id="KW-0560">Oxidoreductase</keyword>
<feature type="compositionally biased region" description="Basic residues" evidence="1">
    <location>
        <begin position="63"/>
        <end position="74"/>
    </location>
</feature>
<reference evidence="2" key="1">
    <citation type="submission" date="2020-02" db="EMBL/GenBank/DDBJ databases">
        <authorList>
            <person name="Meier V. D."/>
        </authorList>
    </citation>
    <scope>NUCLEOTIDE SEQUENCE</scope>
    <source>
        <strain evidence="2">AVDCRST_MAG13</strain>
    </source>
</reference>
<evidence type="ECO:0000313" key="2">
    <source>
        <dbReference type="EMBL" id="CAA9525845.1"/>
    </source>
</evidence>
<protein>
    <submittedName>
        <fullName evidence="2">3-hydroxybutyryl-CoA dehydrogenase 3-hydroxyacyl-CoA dehydrogenase</fullName>
        <ecNumber evidence="2">1.1.1.157</ecNumber>
        <ecNumber evidence="2">1.1.1.35</ecNumber>
    </submittedName>
</protein>
<sequence length="285" mass="30143">GGSRAARRRRGGLHGLGHRRVGRAGRPPGRPLRARGGAARALPGGRRALRAARGGGGQALRGGGRRRARAHRVGHGPGRAGLERRRRRGHHGGPRGQARRLPPPRPRAGPARAHRLEHVLHSHRPARGSHAAARPRPGPALLLARPGHAARRGRRGPGDQRGHRRARGRARRPPGQDADQDEGPLGLRRELPPRAVPHGRRADVRGGLRRPGGHRRGDGPGLRAPDGAAGPVRLHRPGRRPGDLGGALRRVPRGAVRAAAAAAADGRRGPAGPQDGARVLRVPRL</sequence>
<gene>
    <name evidence="2" type="ORF">AVDCRST_MAG13-3726</name>
</gene>
<dbReference type="GO" id="GO:0003857">
    <property type="term" value="F:(3S)-3-hydroxyacyl-CoA dehydrogenase (NAD+) activity"/>
    <property type="evidence" value="ECO:0007669"/>
    <property type="project" value="UniProtKB-EC"/>
</dbReference>
<proteinExistence type="predicted"/>
<feature type="region of interest" description="Disordered" evidence="1">
    <location>
        <begin position="1"/>
        <end position="285"/>
    </location>
</feature>
<organism evidence="2">
    <name type="scientific">uncultured Solirubrobacteraceae bacterium</name>
    <dbReference type="NCBI Taxonomy" id="1162706"/>
    <lineage>
        <taxon>Bacteria</taxon>
        <taxon>Bacillati</taxon>
        <taxon>Actinomycetota</taxon>
        <taxon>Thermoleophilia</taxon>
        <taxon>Solirubrobacterales</taxon>
        <taxon>Solirubrobacteraceae</taxon>
        <taxon>environmental samples</taxon>
    </lineage>
</organism>
<dbReference type="GO" id="GO:0008691">
    <property type="term" value="F:3-hydroxybutyryl-CoA dehydrogenase activity"/>
    <property type="evidence" value="ECO:0007669"/>
    <property type="project" value="UniProtKB-EC"/>
</dbReference>
<feature type="compositionally biased region" description="Gly residues" evidence="1">
    <location>
        <begin position="53"/>
        <end position="62"/>
    </location>
</feature>
<feature type="compositionally biased region" description="Low complexity" evidence="1">
    <location>
        <begin position="128"/>
        <end position="147"/>
    </location>
</feature>
<feature type="non-terminal residue" evidence="2">
    <location>
        <position position="1"/>
    </location>
</feature>
<dbReference type="EMBL" id="CADCVO010000579">
    <property type="protein sequence ID" value="CAA9525845.1"/>
    <property type="molecule type" value="Genomic_DNA"/>
</dbReference>
<dbReference type="AlphaFoldDB" id="A0A6J4TKJ6"/>
<feature type="compositionally biased region" description="Basic residues" evidence="1">
    <location>
        <begin position="84"/>
        <end position="93"/>
    </location>
</feature>
<name>A0A6J4TKJ6_9ACTN</name>
<dbReference type="EC" id="1.1.1.35" evidence="2"/>
<feature type="compositionally biased region" description="Low complexity" evidence="1">
    <location>
        <begin position="246"/>
        <end position="264"/>
    </location>
</feature>
<feature type="compositionally biased region" description="Basic residues" evidence="1">
    <location>
        <begin position="162"/>
        <end position="172"/>
    </location>
</feature>
<accession>A0A6J4TKJ6</accession>
<feature type="non-terminal residue" evidence="2">
    <location>
        <position position="285"/>
    </location>
</feature>